<dbReference type="OrthoDB" id="69842at2759"/>
<keyword evidence="4" id="KW-0964">Secreted</keyword>
<evidence type="ECO:0000256" key="8">
    <source>
        <dbReference type="ARBA" id="ARBA00022737"/>
    </source>
</evidence>
<dbReference type="Proteomes" id="UP000002051">
    <property type="component" value="Chromosome 3"/>
</dbReference>
<dbReference type="InterPro" id="IPR032675">
    <property type="entry name" value="LRR_dom_sf"/>
</dbReference>
<evidence type="ECO:0000256" key="3">
    <source>
        <dbReference type="ARBA" id="ARBA00022512"/>
    </source>
</evidence>
<keyword evidence="9" id="KW-0611">Plant defense</keyword>
<dbReference type="GO" id="GO:0006952">
    <property type="term" value="P:defense response"/>
    <property type="evidence" value="ECO:0007669"/>
    <property type="project" value="UniProtKB-KW"/>
</dbReference>
<reference evidence="17 20" key="2">
    <citation type="journal article" date="2014" name="BMC Genomics">
        <title>An improved genome release (version Mt4.0) for the model legume Medicago truncatula.</title>
        <authorList>
            <person name="Tang H."/>
            <person name="Krishnakumar V."/>
            <person name="Bidwell S."/>
            <person name="Rosen B."/>
            <person name="Chan A."/>
            <person name="Zhou S."/>
            <person name="Gentzbittel L."/>
            <person name="Childs K.L."/>
            <person name="Yandell M."/>
            <person name="Gundlach H."/>
            <person name="Mayer K.F."/>
            <person name="Schwartz D.C."/>
            <person name="Town C.D."/>
        </authorList>
    </citation>
    <scope>GENOME REANNOTATION</scope>
    <source>
        <strain evidence="17">A17</strain>
        <strain evidence="19 20">cv. Jemalong A17</strain>
    </source>
</reference>
<feature type="chain" id="PRO_5014500143" evidence="15">
    <location>
        <begin position="25"/>
        <end position="643"/>
    </location>
</feature>
<dbReference type="GO" id="GO:0016020">
    <property type="term" value="C:membrane"/>
    <property type="evidence" value="ECO:0007669"/>
    <property type="project" value="UniProtKB-SubCell"/>
</dbReference>
<keyword evidence="12" id="KW-1015">Disulfide bond</keyword>
<keyword evidence="6 14" id="KW-0812">Transmembrane</keyword>
<dbReference type="Gramene" id="rna17211">
    <property type="protein sequence ID" value="RHN68805.1"/>
    <property type="gene ID" value="gene17211"/>
</dbReference>
<proteinExistence type="inferred from homology"/>
<evidence type="ECO:0000256" key="2">
    <source>
        <dbReference type="ARBA" id="ARBA00004191"/>
    </source>
</evidence>
<evidence type="ECO:0000259" key="16">
    <source>
        <dbReference type="PROSITE" id="PS50011"/>
    </source>
</evidence>
<dbReference type="SUPFAM" id="SSF56112">
    <property type="entry name" value="Protein kinase-like (PK-like)"/>
    <property type="match status" value="1"/>
</dbReference>
<evidence type="ECO:0000256" key="7">
    <source>
        <dbReference type="ARBA" id="ARBA00022729"/>
    </source>
</evidence>
<keyword evidence="17" id="KW-0418">Kinase</keyword>
<dbReference type="Gene3D" id="3.80.10.10">
    <property type="entry name" value="Ribonuclease Inhibitor"/>
    <property type="match status" value="2"/>
</dbReference>
<dbReference type="PANTHER" id="PTHR48010">
    <property type="entry name" value="OS05G0588300 PROTEIN"/>
    <property type="match status" value="1"/>
</dbReference>
<keyword evidence="5" id="KW-0433">Leucine-rich repeat</keyword>
<keyword evidence="3" id="KW-0134">Cell wall</keyword>
<dbReference type="GO" id="GO:0005524">
    <property type="term" value="F:ATP binding"/>
    <property type="evidence" value="ECO:0007669"/>
    <property type="project" value="InterPro"/>
</dbReference>
<dbReference type="GO" id="GO:0004672">
    <property type="term" value="F:protein kinase activity"/>
    <property type="evidence" value="ECO:0007669"/>
    <property type="project" value="InterPro"/>
</dbReference>
<dbReference type="InterPro" id="IPR001611">
    <property type="entry name" value="Leu-rich_rpt"/>
</dbReference>
<dbReference type="PANTHER" id="PTHR48010:SF22">
    <property type="entry name" value="OS09G0376600 PROTEIN"/>
    <property type="match status" value="1"/>
</dbReference>
<evidence type="ECO:0000256" key="10">
    <source>
        <dbReference type="ARBA" id="ARBA00022989"/>
    </source>
</evidence>
<dbReference type="Pfam" id="PF08263">
    <property type="entry name" value="LRRNT_2"/>
    <property type="match status" value="1"/>
</dbReference>
<dbReference type="AlphaFoldDB" id="A0A072UZR6"/>
<keyword evidence="8" id="KW-0677">Repeat</keyword>
<evidence type="ECO:0000256" key="12">
    <source>
        <dbReference type="ARBA" id="ARBA00023157"/>
    </source>
</evidence>
<evidence type="ECO:0000256" key="15">
    <source>
        <dbReference type="SAM" id="SignalP"/>
    </source>
</evidence>
<comment type="subcellular location">
    <subcellularLocation>
        <location evidence="1">Membrane</location>
        <topology evidence="1">Peripheral membrane protein</topology>
    </subcellularLocation>
    <subcellularLocation>
        <location evidence="2">Secreted</location>
        <location evidence="2">Cell wall</location>
    </subcellularLocation>
</comment>
<organism evidence="17 20">
    <name type="scientific">Medicago truncatula</name>
    <name type="common">Barrel medic</name>
    <name type="synonym">Medicago tribuloides</name>
    <dbReference type="NCBI Taxonomy" id="3880"/>
    <lineage>
        <taxon>Eukaryota</taxon>
        <taxon>Viridiplantae</taxon>
        <taxon>Streptophyta</taxon>
        <taxon>Embryophyta</taxon>
        <taxon>Tracheophyta</taxon>
        <taxon>Spermatophyta</taxon>
        <taxon>Magnoliopsida</taxon>
        <taxon>eudicotyledons</taxon>
        <taxon>Gunneridae</taxon>
        <taxon>Pentapetalae</taxon>
        <taxon>rosids</taxon>
        <taxon>fabids</taxon>
        <taxon>Fabales</taxon>
        <taxon>Fabaceae</taxon>
        <taxon>Papilionoideae</taxon>
        <taxon>50 kb inversion clade</taxon>
        <taxon>NPAAA clade</taxon>
        <taxon>Hologalegina</taxon>
        <taxon>IRL clade</taxon>
        <taxon>Trifolieae</taxon>
        <taxon>Medicago</taxon>
    </lineage>
</organism>
<feature type="signal peptide" evidence="15">
    <location>
        <begin position="1"/>
        <end position="24"/>
    </location>
</feature>
<dbReference type="PROSITE" id="PS50011">
    <property type="entry name" value="PROTEIN_KINASE_DOM"/>
    <property type="match status" value="1"/>
</dbReference>
<dbReference type="InterPro" id="IPR050994">
    <property type="entry name" value="At_inactive_RLKs"/>
</dbReference>
<dbReference type="EnsemblPlants" id="KEH35057">
    <property type="protein sequence ID" value="KEH35057"/>
    <property type="gene ID" value="MTR_3g078250"/>
</dbReference>
<sequence length="643" mass="72056">MSLKQIWFWIILTFLFLFFLKTNSESENVRKALVKFMHQLEPPDQNSMQGWNLTSDPCAHNWLGVTCYANNQYIKTIVLEELNFTGVLDATSLCIANTLQYLSLNNNYLHGFISEDIKDCKFLTHLLLSGNKFSGNLPVSIPQLRNMKRLHVSDNLFTGNLPNMVNVTSLISFLAQNNNFTGQIPDFDFSNFEVFNVSNNNLRGPVPDVGGRFSADSFYGNPNLCGKPISNSSCPPPPPPPPPIVIKDKKKNPFLNDLPIYSGYIVIGLMFIIFLIFKLSRKCMTKNRETGLDHVEKKDMSQDTSGGVVIVGGEKLSEILNSNGSKNWFNGLGVRSEYSMTSMESGVTTSGLVLLSSRKLRGLQFEDLLSAPAELIRRGKHGSLYKVMLDNGVLLAVKRIKDWGISKHEFERRMNLIAQVKHTLVMSPVAYYCSQQEKLLAYEYLPNGSLFMLLYGSQSGHSLDWRSRLDVAAKIAEALAYMHEELGESGIAHGNFKSSNILFDKNMNPQISEYGLMVAENQGVISHIRSRRNKNMSASATFRADIYAFGVILLELLTGKVVKNDGFDLVKWVNSVISEEWTAEVFDRSLISQGASEERMVNLLQVALKCINPSPNDKLSMSQVALITNALKDEDEKSVSFDR</sequence>
<keyword evidence="7 15" id="KW-0732">Signal</keyword>
<feature type="transmembrane region" description="Helical" evidence="14">
    <location>
        <begin position="258"/>
        <end position="277"/>
    </location>
</feature>
<protein>
    <submittedName>
        <fullName evidence="17">LRR receptor-like kinase</fullName>
    </submittedName>
</protein>
<gene>
    <name evidence="19" type="primary">25489547</name>
    <name evidence="17" type="ordered locus">MTR_3g078250</name>
    <name evidence="18" type="ORF">MtrunA17_Chr3g0117921</name>
</gene>
<dbReference type="InterPro" id="IPR011009">
    <property type="entry name" value="Kinase-like_dom_sf"/>
</dbReference>
<dbReference type="Proteomes" id="UP000265566">
    <property type="component" value="Chromosome 3"/>
</dbReference>
<evidence type="ECO:0000313" key="19">
    <source>
        <dbReference type="EnsemblPlants" id="KEH35057"/>
    </source>
</evidence>
<keyword evidence="10 14" id="KW-1133">Transmembrane helix</keyword>
<dbReference type="Pfam" id="PF00069">
    <property type="entry name" value="Pkinase"/>
    <property type="match status" value="1"/>
</dbReference>
<evidence type="ECO:0000313" key="18">
    <source>
        <dbReference type="EMBL" id="RHN68805.1"/>
    </source>
</evidence>
<dbReference type="InterPro" id="IPR013210">
    <property type="entry name" value="LRR_N_plant-typ"/>
</dbReference>
<evidence type="ECO:0000256" key="1">
    <source>
        <dbReference type="ARBA" id="ARBA00004170"/>
    </source>
</evidence>
<evidence type="ECO:0000256" key="5">
    <source>
        <dbReference type="ARBA" id="ARBA00022614"/>
    </source>
</evidence>
<dbReference type="KEGG" id="mtr:25489547"/>
<reference evidence="19" key="3">
    <citation type="submission" date="2015-04" db="UniProtKB">
        <authorList>
            <consortium name="EnsemblPlants"/>
        </authorList>
    </citation>
    <scope>IDENTIFICATION</scope>
    <source>
        <strain evidence="19">cv. Jemalong A17</strain>
    </source>
</reference>
<keyword evidence="17" id="KW-0675">Receptor</keyword>
<dbReference type="SUPFAM" id="SSF52058">
    <property type="entry name" value="L domain-like"/>
    <property type="match status" value="1"/>
</dbReference>
<dbReference type="InterPro" id="IPR000719">
    <property type="entry name" value="Prot_kinase_dom"/>
</dbReference>
<reference evidence="17 20" key="1">
    <citation type="journal article" date="2011" name="Nature">
        <title>The Medicago genome provides insight into the evolution of rhizobial symbioses.</title>
        <authorList>
            <person name="Young N.D."/>
            <person name="Debelle F."/>
            <person name="Oldroyd G.E."/>
            <person name="Geurts R."/>
            <person name="Cannon S.B."/>
            <person name="Udvardi M.K."/>
            <person name="Benedito V.A."/>
            <person name="Mayer K.F."/>
            <person name="Gouzy J."/>
            <person name="Schoof H."/>
            <person name="Van de Peer Y."/>
            <person name="Proost S."/>
            <person name="Cook D.R."/>
            <person name="Meyers B.C."/>
            <person name="Spannagl M."/>
            <person name="Cheung F."/>
            <person name="De Mita S."/>
            <person name="Krishnakumar V."/>
            <person name="Gundlach H."/>
            <person name="Zhou S."/>
            <person name="Mudge J."/>
            <person name="Bharti A.K."/>
            <person name="Murray J.D."/>
            <person name="Naoumkina M.A."/>
            <person name="Rosen B."/>
            <person name="Silverstein K.A."/>
            <person name="Tang H."/>
            <person name="Rombauts S."/>
            <person name="Zhao P.X."/>
            <person name="Zhou P."/>
            <person name="Barbe V."/>
            <person name="Bardou P."/>
            <person name="Bechner M."/>
            <person name="Bellec A."/>
            <person name="Berger A."/>
            <person name="Berges H."/>
            <person name="Bidwell S."/>
            <person name="Bisseling T."/>
            <person name="Choisne N."/>
            <person name="Couloux A."/>
            <person name="Denny R."/>
            <person name="Deshpande S."/>
            <person name="Dai X."/>
            <person name="Doyle J.J."/>
            <person name="Dudez A.M."/>
            <person name="Farmer A.D."/>
            <person name="Fouteau S."/>
            <person name="Franken C."/>
            <person name="Gibelin C."/>
            <person name="Gish J."/>
            <person name="Goldstein S."/>
            <person name="Gonzalez A.J."/>
            <person name="Green P.J."/>
            <person name="Hallab A."/>
            <person name="Hartog M."/>
            <person name="Hua A."/>
            <person name="Humphray S.J."/>
            <person name="Jeong D.H."/>
            <person name="Jing Y."/>
            <person name="Jocker A."/>
            <person name="Kenton S.M."/>
            <person name="Kim D.J."/>
            <person name="Klee K."/>
            <person name="Lai H."/>
            <person name="Lang C."/>
            <person name="Lin S."/>
            <person name="Macmil S.L."/>
            <person name="Magdelenat G."/>
            <person name="Matthews L."/>
            <person name="McCorrison J."/>
            <person name="Monaghan E.L."/>
            <person name="Mun J.H."/>
            <person name="Najar F.Z."/>
            <person name="Nicholson C."/>
            <person name="Noirot C."/>
            <person name="O'Bleness M."/>
            <person name="Paule C.R."/>
            <person name="Poulain J."/>
            <person name="Prion F."/>
            <person name="Qin B."/>
            <person name="Qu C."/>
            <person name="Retzel E.F."/>
            <person name="Riddle C."/>
            <person name="Sallet E."/>
            <person name="Samain S."/>
            <person name="Samson N."/>
            <person name="Sanders I."/>
            <person name="Saurat O."/>
            <person name="Scarpelli C."/>
            <person name="Schiex T."/>
            <person name="Segurens B."/>
            <person name="Severin A.J."/>
            <person name="Sherrier D.J."/>
            <person name="Shi R."/>
            <person name="Sims S."/>
            <person name="Singer S.R."/>
            <person name="Sinharoy S."/>
            <person name="Sterck L."/>
            <person name="Viollet A."/>
            <person name="Wang B.B."/>
            <person name="Wang K."/>
            <person name="Wang M."/>
            <person name="Wang X."/>
            <person name="Warfsmann J."/>
            <person name="Weissenbach J."/>
            <person name="White D.D."/>
            <person name="White J.D."/>
            <person name="Wiley G.B."/>
            <person name="Wincker P."/>
            <person name="Xing Y."/>
            <person name="Yang L."/>
            <person name="Yao Z."/>
            <person name="Ying F."/>
            <person name="Zhai J."/>
            <person name="Zhou L."/>
            <person name="Zuber A."/>
            <person name="Denarie J."/>
            <person name="Dixon R.A."/>
            <person name="May G.D."/>
            <person name="Schwartz D.C."/>
            <person name="Rogers J."/>
            <person name="Quetier F."/>
            <person name="Town C.D."/>
            <person name="Roe B.A."/>
        </authorList>
    </citation>
    <scope>NUCLEOTIDE SEQUENCE [LARGE SCALE GENOMIC DNA]</scope>
    <source>
        <strain evidence="17">A17</strain>
        <strain evidence="19 20">cv. Jemalong A17</strain>
    </source>
</reference>
<keyword evidence="11 14" id="KW-0472">Membrane</keyword>
<dbReference type="EMBL" id="CM001219">
    <property type="protein sequence ID" value="KEH35057.1"/>
    <property type="molecule type" value="Genomic_DNA"/>
</dbReference>
<dbReference type="Pfam" id="PF00560">
    <property type="entry name" value="LRR_1"/>
    <property type="match status" value="2"/>
</dbReference>
<dbReference type="FunFam" id="3.80.10.10:FF:000400">
    <property type="entry name" value="Nuclear pore complex protein NUP107"/>
    <property type="match status" value="1"/>
</dbReference>
<reference evidence="18" key="4">
    <citation type="journal article" date="2018" name="Nat. Plants">
        <title>Whole-genome landscape of Medicago truncatula symbiotic genes.</title>
        <authorList>
            <person name="Pecrix Y."/>
            <person name="Gamas P."/>
            <person name="Carrere S."/>
        </authorList>
    </citation>
    <scope>NUCLEOTIDE SEQUENCE</scope>
    <source>
        <tissue evidence="18">Leaves</tissue>
    </source>
</reference>
<evidence type="ECO:0000256" key="9">
    <source>
        <dbReference type="ARBA" id="ARBA00022821"/>
    </source>
</evidence>
<dbReference type="EMBL" id="PSQE01000003">
    <property type="protein sequence ID" value="RHN68805.1"/>
    <property type="molecule type" value="Genomic_DNA"/>
</dbReference>
<evidence type="ECO:0000313" key="17">
    <source>
        <dbReference type="EMBL" id="KEH35057.1"/>
    </source>
</evidence>
<keyword evidence="20" id="KW-1185">Reference proteome</keyword>
<comment type="similarity">
    <text evidence="13">Belongs to the polygalacturonase-inhibiting protein family.</text>
</comment>
<evidence type="ECO:0000256" key="14">
    <source>
        <dbReference type="SAM" id="Phobius"/>
    </source>
</evidence>
<evidence type="ECO:0000313" key="20">
    <source>
        <dbReference type="Proteomes" id="UP000002051"/>
    </source>
</evidence>
<dbReference type="HOGENOM" id="CLU_000288_92_6_1"/>
<dbReference type="Gene3D" id="3.30.200.20">
    <property type="entry name" value="Phosphorylase Kinase, domain 1"/>
    <property type="match status" value="1"/>
</dbReference>
<evidence type="ECO:0000256" key="6">
    <source>
        <dbReference type="ARBA" id="ARBA00022692"/>
    </source>
</evidence>
<evidence type="ECO:0000256" key="11">
    <source>
        <dbReference type="ARBA" id="ARBA00023136"/>
    </source>
</evidence>
<feature type="domain" description="Protein kinase" evidence="16">
    <location>
        <begin position="370"/>
        <end position="631"/>
    </location>
</feature>
<evidence type="ECO:0000256" key="4">
    <source>
        <dbReference type="ARBA" id="ARBA00022525"/>
    </source>
</evidence>
<dbReference type="Gene3D" id="1.10.510.10">
    <property type="entry name" value="Transferase(Phosphotransferase) domain 1"/>
    <property type="match status" value="1"/>
</dbReference>
<accession>A0A072UZR6</accession>
<evidence type="ECO:0000256" key="13">
    <source>
        <dbReference type="ARBA" id="ARBA00038043"/>
    </source>
</evidence>
<name>A0A072UZR6_MEDTR</name>
<keyword evidence="18" id="KW-0808">Transferase</keyword>